<dbReference type="SFLD" id="SFLDF00027">
    <property type="entry name" value="p-type_atpase"/>
    <property type="match status" value="1"/>
</dbReference>
<feature type="transmembrane region" description="Helical" evidence="16">
    <location>
        <begin position="265"/>
        <end position="285"/>
    </location>
</feature>
<evidence type="ECO:0000256" key="12">
    <source>
        <dbReference type="ARBA" id="ARBA00022989"/>
    </source>
</evidence>
<keyword evidence="14 16" id="KW-0472">Membrane</keyword>
<dbReference type="FunFam" id="3.40.1110.10:FF:000003">
    <property type="entry name" value="Calcium-transporting ATPase"/>
    <property type="match status" value="1"/>
</dbReference>
<evidence type="ECO:0000256" key="10">
    <source>
        <dbReference type="ARBA" id="ARBA00022951"/>
    </source>
</evidence>
<dbReference type="Pfam" id="PF00122">
    <property type="entry name" value="E1-E2_ATPase"/>
    <property type="match status" value="1"/>
</dbReference>
<organism evidence="18 19">
    <name type="scientific">Physocladia obscura</name>
    <dbReference type="NCBI Taxonomy" id="109957"/>
    <lineage>
        <taxon>Eukaryota</taxon>
        <taxon>Fungi</taxon>
        <taxon>Fungi incertae sedis</taxon>
        <taxon>Chytridiomycota</taxon>
        <taxon>Chytridiomycota incertae sedis</taxon>
        <taxon>Chytridiomycetes</taxon>
        <taxon>Chytridiales</taxon>
        <taxon>Chytriomycetaceae</taxon>
        <taxon>Physocladia</taxon>
    </lineage>
</organism>
<evidence type="ECO:0000256" key="14">
    <source>
        <dbReference type="ARBA" id="ARBA00023136"/>
    </source>
</evidence>
<dbReference type="InterPro" id="IPR008250">
    <property type="entry name" value="ATPase_P-typ_transduc_dom_A_sf"/>
</dbReference>
<proteinExistence type="inferred from homology"/>
<keyword evidence="10" id="KW-0703">Sarcoplasmic reticulum</keyword>
<feature type="transmembrane region" description="Helical" evidence="16">
    <location>
        <begin position="946"/>
        <end position="968"/>
    </location>
</feature>
<keyword evidence="3" id="KW-0597">Phosphoprotein</keyword>
<evidence type="ECO:0000259" key="17">
    <source>
        <dbReference type="SMART" id="SM00831"/>
    </source>
</evidence>
<evidence type="ECO:0000256" key="8">
    <source>
        <dbReference type="ARBA" id="ARBA00022840"/>
    </source>
</evidence>
<feature type="transmembrane region" description="Helical" evidence="16">
    <location>
        <begin position="781"/>
        <end position="802"/>
    </location>
</feature>
<feature type="transmembrane region" description="Helical" evidence="16">
    <location>
        <begin position="297"/>
        <end position="326"/>
    </location>
</feature>
<dbReference type="GO" id="GO:0016887">
    <property type="term" value="F:ATP hydrolysis activity"/>
    <property type="evidence" value="ECO:0007669"/>
    <property type="project" value="InterPro"/>
</dbReference>
<dbReference type="Gene3D" id="1.20.1110.10">
    <property type="entry name" value="Calcium-transporting ATPase, transmembrane domain"/>
    <property type="match status" value="1"/>
</dbReference>
<dbReference type="Gene3D" id="3.40.50.1000">
    <property type="entry name" value="HAD superfamily/HAD-like"/>
    <property type="match status" value="1"/>
</dbReference>
<evidence type="ECO:0000256" key="1">
    <source>
        <dbReference type="ARBA" id="ARBA00004326"/>
    </source>
</evidence>
<evidence type="ECO:0000256" key="9">
    <source>
        <dbReference type="ARBA" id="ARBA00022842"/>
    </source>
</evidence>
<dbReference type="Pfam" id="PF08282">
    <property type="entry name" value="Hydrolase_3"/>
    <property type="match status" value="1"/>
</dbReference>
<comment type="caution">
    <text evidence="16">Lacks conserved residue(s) required for the propagation of feature annotation.</text>
</comment>
<dbReference type="Pfam" id="PF00690">
    <property type="entry name" value="Cation_ATPase_N"/>
    <property type="match status" value="1"/>
</dbReference>
<keyword evidence="11" id="KW-1278">Translocase</keyword>
<dbReference type="GO" id="GO:0005524">
    <property type="term" value="F:ATP binding"/>
    <property type="evidence" value="ECO:0007669"/>
    <property type="project" value="UniProtKB-KW"/>
</dbReference>
<dbReference type="NCBIfam" id="TIGR01116">
    <property type="entry name" value="ATPase-IIA1_Ca"/>
    <property type="match status" value="1"/>
</dbReference>
<dbReference type="NCBIfam" id="TIGR01494">
    <property type="entry name" value="ATPase_P-type"/>
    <property type="match status" value="2"/>
</dbReference>
<evidence type="ECO:0000313" key="19">
    <source>
        <dbReference type="Proteomes" id="UP001211907"/>
    </source>
</evidence>
<dbReference type="InterPro" id="IPR006068">
    <property type="entry name" value="ATPase_P-typ_cation-transptr_C"/>
</dbReference>
<dbReference type="InterPro" id="IPR044492">
    <property type="entry name" value="P_typ_ATPase_HD_dom"/>
</dbReference>
<comment type="catalytic activity">
    <reaction evidence="16">
        <text>Ca(2+)(in) + ATP + H2O = Ca(2+)(out) + ADP + phosphate + H(+)</text>
        <dbReference type="Rhea" id="RHEA:18105"/>
        <dbReference type="ChEBI" id="CHEBI:15377"/>
        <dbReference type="ChEBI" id="CHEBI:15378"/>
        <dbReference type="ChEBI" id="CHEBI:29108"/>
        <dbReference type="ChEBI" id="CHEBI:30616"/>
        <dbReference type="ChEBI" id="CHEBI:43474"/>
        <dbReference type="ChEBI" id="CHEBI:456216"/>
        <dbReference type="EC" id="7.2.2.10"/>
    </reaction>
</comment>
<dbReference type="InterPro" id="IPR023298">
    <property type="entry name" value="ATPase_P-typ_TM_dom_sf"/>
</dbReference>
<evidence type="ECO:0000313" key="18">
    <source>
        <dbReference type="EMBL" id="KAJ3119539.1"/>
    </source>
</evidence>
<dbReference type="CDD" id="cd02083">
    <property type="entry name" value="P-type_ATPase_SERCA"/>
    <property type="match status" value="1"/>
</dbReference>
<feature type="transmembrane region" description="Helical" evidence="16">
    <location>
        <begin position="68"/>
        <end position="85"/>
    </location>
</feature>
<comment type="caution">
    <text evidence="18">The sequence shown here is derived from an EMBL/GenBank/DDBJ whole genome shotgun (WGS) entry which is preliminary data.</text>
</comment>
<dbReference type="SUPFAM" id="SSF81660">
    <property type="entry name" value="Metal cation-transporting ATPase, ATP-binding domain N"/>
    <property type="match status" value="1"/>
</dbReference>
<keyword evidence="9" id="KW-0460">Magnesium</keyword>
<dbReference type="Pfam" id="PF13246">
    <property type="entry name" value="Cation_ATPase"/>
    <property type="match status" value="1"/>
</dbReference>
<keyword evidence="5 16" id="KW-0812">Transmembrane</keyword>
<dbReference type="GO" id="GO:0005388">
    <property type="term" value="F:P-type calcium transporter activity"/>
    <property type="evidence" value="ECO:0007669"/>
    <property type="project" value="UniProtKB-EC"/>
</dbReference>
<dbReference type="FunFam" id="2.70.150.10:FF:000014">
    <property type="entry name" value="Calcium-transporting ATPase, putative"/>
    <property type="match status" value="1"/>
</dbReference>
<dbReference type="InterPro" id="IPR005782">
    <property type="entry name" value="P-type_ATPase_IIA"/>
</dbReference>
<dbReference type="SUPFAM" id="SSF56784">
    <property type="entry name" value="HAD-like"/>
    <property type="match status" value="1"/>
</dbReference>
<evidence type="ECO:0000256" key="16">
    <source>
        <dbReference type="RuleBase" id="RU361146"/>
    </source>
</evidence>
<keyword evidence="2 16" id="KW-0813">Transport</keyword>
<dbReference type="SUPFAM" id="SSF81653">
    <property type="entry name" value="Calcium ATPase, transduction domain A"/>
    <property type="match status" value="1"/>
</dbReference>
<dbReference type="InterPro" id="IPR023214">
    <property type="entry name" value="HAD_sf"/>
</dbReference>
<comment type="similarity">
    <text evidence="15 16">Belongs to the cation transport ATPase (P-type) (TC 3.A.3) family.</text>
</comment>
<dbReference type="FunFam" id="1.20.1110.10:FF:000065">
    <property type="entry name" value="Sarcoplasmic/endoplasmic reticulum calcium ATPase 1"/>
    <property type="match status" value="1"/>
</dbReference>
<protein>
    <recommendedName>
        <fullName evidence="16">Calcium-transporting ATPase</fullName>
        <ecNumber evidence="16">7.2.2.10</ecNumber>
    </recommendedName>
</protein>
<dbReference type="InterPro" id="IPR001757">
    <property type="entry name" value="P_typ_ATPase"/>
</dbReference>
<evidence type="ECO:0000256" key="7">
    <source>
        <dbReference type="ARBA" id="ARBA00022837"/>
    </source>
</evidence>
<evidence type="ECO:0000256" key="2">
    <source>
        <dbReference type="ARBA" id="ARBA00022448"/>
    </source>
</evidence>
<dbReference type="InterPro" id="IPR004014">
    <property type="entry name" value="ATPase_P-typ_cation-transptr_N"/>
</dbReference>
<dbReference type="FunFam" id="3.40.50.1000:FF:000005">
    <property type="entry name" value="Calcium-transporting ATPase 1"/>
    <property type="match status" value="1"/>
</dbReference>
<dbReference type="SFLD" id="SFLDG00002">
    <property type="entry name" value="C1.7:_P-type_atpase_like"/>
    <property type="match status" value="1"/>
</dbReference>
<dbReference type="SUPFAM" id="SSF81665">
    <property type="entry name" value="Calcium ATPase, transmembrane domain M"/>
    <property type="match status" value="1"/>
</dbReference>
<feature type="transmembrane region" description="Helical" evidence="16">
    <location>
        <begin position="814"/>
        <end position="833"/>
    </location>
</feature>
<comment type="subcellular location">
    <subcellularLocation>
        <location evidence="16">Membrane</location>
        <topology evidence="16">Multi-pass membrane protein</topology>
    </subcellularLocation>
    <subcellularLocation>
        <location evidence="1">Sarcoplasmic reticulum membrane</location>
        <topology evidence="1">Multi-pass membrane protein</topology>
    </subcellularLocation>
</comment>
<keyword evidence="19" id="KW-1185">Reference proteome</keyword>
<dbReference type="InterPro" id="IPR059000">
    <property type="entry name" value="ATPase_P-type_domA"/>
</dbReference>
<evidence type="ECO:0000256" key="11">
    <source>
        <dbReference type="ARBA" id="ARBA00022967"/>
    </source>
</evidence>
<dbReference type="SMART" id="SM00831">
    <property type="entry name" value="Cation_ATPase_N"/>
    <property type="match status" value="1"/>
</dbReference>
<reference evidence="18" key="1">
    <citation type="submission" date="2020-05" db="EMBL/GenBank/DDBJ databases">
        <title>Phylogenomic resolution of chytrid fungi.</title>
        <authorList>
            <person name="Stajich J.E."/>
            <person name="Amses K."/>
            <person name="Simmons R."/>
            <person name="Seto K."/>
            <person name="Myers J."/>
            <person name="Bonds A."/>
            <person name="Quandt C.A."/>
            <person name="Barry K."/>
            <person name="Liu P."/>
            <person name="Grigoriev I."/>
            <person name="Longcore J.E."/>
            <person name="James T.Y."/>
        </authorList>
    </citation>
    <scope>NUCLEOTIDE SEQUENCE</scope>
    <source>
        <strain evidence="18">JEL0513</strain>
    </source>
</reference>
<accession>A0AAD5SYQ6</accession>
<comment type="function">
    <text evidence="16">Catalyzes the hydrolysis of ATP coupled with the transport of calcium.</text>
</comment>
<gene>
    <name evidence="18" type="ORF">HK100_000268</name>
</gene>
<keyword evidence="13 16" id="KW-0406">Ion transport</keyword>
<dbReference type="GO" id="GO:0016020">
    <property type="term" value="C:membrane"/>
    <property type="evidence" value="ECO:0007669"/>
    <property type="project" value="UniProtKB-SubCell"/>
</dbReference>
<keyword evidence="8 16" id="KW-0067">ATP-binding</keyword>
<dbReference type="EMBL" id="JADGJH010001050">
    <property type="protein sequence ID" value="KAJ3119539.1"/>
    <property type="molecule type" value="Genomic_DNA"/>
</dbReference>
<dbReference type="Proteomes" id="UP001211907">
    <property type="component" value="Unassembled WGS sequence"/>
</dbReference>
<dbReference type="InterPro" id="IPR036412">
    <property type="entry name" value="HAD-like_sf"/>
</dbReference>
<sequence>MGKSNNTHLSAFAQSTADVLRTQKVRADEGLSSAEAVRRLTDFGSNELAADPPTPLWKLILGQFEDQLVLILLGAAAVSLVLAFLEDGDRTTAFVEPLVILLILIANATVGVIQETNAEKAIEALKEYTPDEAKVVRDGKLSKIEARHLVPGDIVNLAVGDKIPADCRIISIISSSFKVDQAILTGEPISVSKDPAYVSKDPKAVKQDQHNMLFSGTAVTVGKATAVVVLTGSNTAIGEIHSEIASSEDEKTPLKQALDDFGDQLAKIISIICLLVWLINIRHFNDPSHGGSWVKGAIYYFKIAVALAVAAIPEGLAVIITTCLALGTKKMAKQGAIVRKLASVETLGCTSVICSDKTGTLTTNQMSVRRVMIGSGEAEWTVDGSTYGPEGSVLANGQKIGSDLVANNTVLNELLTICALCNDSKVIYDEKTDSFIKVGEPTEAALKSLIEKFPTDDASLNKTLSAIPNAAALASLDPIQRAKRAGLIDSYIEGKYKRLATLEFARDRKSMSVLIEKGRNAPLFGSARGDRVLFVKGAPEAIIERCAYVRVQNKTIPLTPREKAAILEKVAIWGEKESLRVLGFATVDTPTSISNPQKIDPATYISHEANMVFIGLVGMLDPPRAQVLSSIEKCRAAGIRVIVITGDNKKTAESVCRAIGVFGKNDTDLSRKSYTGREFDEMSPAEKNAVVKRASLFSRTEPSHKSELVDLLKAQGEIVAMTGDGVNDAPALKKADIGIAMGSGTDVAKLASDMVLADDNFATIVSAVEEGRSIYSNTKQFIRYLISSNIGEVVSIFLTVILGMPEALIPVQLLWVNLVTDGLPATALGFNPADHDIMKRPPRSSKEPIVTAWLFFRYMVIGTFVGCATVYGYAWWFMIYEAGPKISFFQLSHFHQCSALFPEIGCEMFSNHMSTKATTMSLSILVVVEMLNAINSLSENESLFTFFLHNNLYLVFAVALSMSLHFAILYVPFFANVFSITSLNQEEWAAVFWISLPVIFLDEGLKMISRIMIDYTTEVKADKVKKD</sequence>
<dbReference type="AlphaFoldDB" id="A0AAD5SYQ6"/>
<dbReference type="InterPro" id="IPR018303">
    <property type="entry name" value="ATPase_P-typ_P_site"/>
</dbReference>
<dbReference type="FunFam" id="1.20.1110.10:FF:000037">
    <property type="entry name" value="Calcium-transporting ATPase, putative"/>
    <property type="match status" value="1"/>
</dbReference>
<dbReference type="EC" id="7.2.2.10" evidence="16"/>
<feature type="transmembrane region" description="Helical" evidence="16">
    <location>
        <begin position="854"/>
        <end position="876"/>
    </location>
</feature>
<keyword evidence="7 16" id="KW-0106">Calcium</keyword>
<dbReference type="Pfam" id="PF00689">
    <property type="entry name" value="Cation_ATPase_C"/>
    <property type="match status" value="1"/>
</dbReference>
<dbReference type="Gene3D" id="3.40.1110.10">
    <property type="entry name" value="Calcium-transporting ATPase, cytoplasmic domain N"/>
    <property type="match status" value="1"/>
</dbReference>
<evidence type="ECO:0000256" key="15">
    <source>
        <dbReference type="ARBA" id="ARBA00038148"/>
    </source>
</evidence>
<dbReference type="PRINTS" id="PR00119">
    <property type="entry name" value="CATATPASE"/>
</dbReference>
<keyword evidence="4 16" id="KW-0109">Calcium transport</keyword>
<dbReference type="SFLD" id="SFLDS00003">
    <property type="entry name" value="Haloacid_Dehalogenase"/>
    <property type="match status" value="1"/>
</dbReference>
<dbReference type="Gene3D" id="2.70.150.10">
    <property type="entry name" value="Calcium-transporting ATPase, cytoplasmic transduction domain A"/>
    <property type="match status" value="1"/>
</dbReference>
<dbReference type="PROSITE" id="PS00154">
    <property type="entry name" value="ATPASE_E1_E2"/>
    <property type="match status" value="1"/>
</dbReference>
<evidence type="ECO:0000256" key="4">
    <source>
        <dbReference type="ARBA" id="ARBA00022568"/>
    </source>
</evidence>
<keyword evidence="6 16" id="KW-0547">Nucleotide-binding</keyword>
<evidence type="ECO:0000256" key="5">
    <source>
        <dbReference type="ARBA" id="ARBA00022692"/>
    </source>
</evidence>
<dbReference type="PANTHER" id="PTHR42861">
    <property type="entry name" value="CALCIUM-TRANSPORTING ATPASE"/>
    <property type="match status" value="1"/>
</dbReference>
<evidence type="ECO:0000256" key="3">
    <source>
        <dbReference type="ARBA" id="ARBA00022553"/>
    </source>
</evidence>
<evidence type="ECO:0000256" key="13">
    <source>
        <dbReference type="ARBA" id="ARBA00023065"/>
    </source>
</evidence>
<feature type="domain" description="Cation-transporting P-type ATPase N-terminal" evidence="17">
    <location>
        <begin position="10"/>
        <end position="84"/>
    </location>
</feature>
<feature type="transmembrane region" description="Helical" evidence="16">
    <location>
        <begin position="91"/>
        <end position="113"/>
    </location>
</feature>
<dbReference type="InterPro" id="IPR023299">
    <property type="entry name" value="ATPase_P-typ_cyto_dom_N"/>
</dbReference>
<evidence type="ECO:0000256" key="6">
    <source>
        <dbReference type="ARBA" id="ARBA00022741"/>
    </source>
</evidence>
<keyword evidence="12 16" id="KW-1133">Transmembrane helix</keyword>
<name>A0AAD5SYQ6_9FUNG</name>